<evidence type="ECO:0000313" key="2">
    <source>
        <dbReference type="EMBL" id="QJS09130.1"/>
    </source>
</evidence>
<reference evidence="2 3" key="1">
    <citation type="submission" date="2020-05" db="EMBL/GenBank/DDBJ databases">
        <authorList>
            <person name="Li K."/>
        </authorList>
    </citation>
    <scope>NUCLEOTIDE SEQUENCE [LARGE SCALE GENOMIC DNA]</scope>
    <source>
        <strain evidence="3">jing01</strain>
    </source>
</reference>
<accession>A0A6M4PJK5</accession>
<evidence type="ECO:0000259" key="1">
    <source>
        <dbReference type="Pfam" id="PF25232"/>
    </source>
</evidence>
<feature type="domain" description="DUF7848" evidence="1">
    <location>
        <begin position="2"/>
        <end position="73"/>
    </location>
</feature>
<gene>
    <name evidence="2" type="ORF">HKX69_06025</name>
</gene>
<dbReference type="InterPro" id="IPR057170">
    <property type="entry name" value="DUF7848"/>
</dbReference>
<organism evidence="2 3">
    <name type="scientific">Streptomyces argyrophylli</name>
    <dbReference type="NCBI Taxonomy" id="2726118"/>
    <lineage>
        <taxon>Bacteria</taxon>
        <taxon>Bacillati</taxon>
        <taxon>Actinomycetota</taxon>
        <taxon>Actinomycetes</taxon>
        <taxon>Kitasatosporales</taxon>
        <taxon>Streptomycetaceae</taxon>
        <taxon>Streptomyces</taxon>
    </lineage>
</organism>
<keyword evidence="3" id="KW-1185">Reference proteome</keyword>
<dbReference type="Proteomes" id="UP000502641">
    <property type="component" value="Chromosome"/>
</dbReference>
<dbReference type="AlphaFoldDB" id="A0A6M4PJK5"/>
<dbReference type="KEGG" id="sarg:HKX69_06025"/>
<proteinExistence type="predicted"/>
<name>A0A6M4PJK5_9ACTN</name>
<dbReference type="EMBL" id="CP053189">
    <property type="protein sequence ID" value="QJS09130.1"/>
    <property type="molecule type" value="Genomic_DNA"/>
</dbReference>
<protein>
    <recommendedName>
        <fullName evidence="1">DUF7848 domain-containing protein</fullName>
    </recommendedName>
</protein>
<evidence type="ECO:0000313" key="3">
    <source>
        <dbReference type="Proteomes" id="UP000502641"/>
    </source>
</evidence>
<dbReference type="RefSeq" id="WP_171151312.1">
    <property type="nucleotide sequence ID" value="NZ_CP053189.1"/>
</dbReference>
<sequence length="78" mass="9080">MRAVLRFVDYTVVQDPAGERTWKARCVSGEEKDCGAESTVYGSDHAPTRWMAEHCKETGHERFQRIYEDYALVRKPEE</sequence>
<dbReference type="Pfam" id="PF25232">
    <property type="entry name" value="DUF7848"/>
    <property type="match status" value="1"/>
</dbReference>